<dbReference type="SUPFAM" id="SSF48452">
    <property type="entry name" value="TPR-like"/>
    <property type="match status" value="2"/>
</dbReference>
<dbReference type="GO" id="GO:0003700">
    <property type="term" value="F:DNA-binding transcription factor activity"/>
    <property type="evidence" value="ECO:0007669"/>
    <property type="project" value="InterPro"/>
</dbReference>
<dbReference type="Gene3D" id="1.25.40.10">
    <property type="entry name" value="Tetratricopeptide repeat domain"/>
    <property type="match status" value="2"/>
</dbReference>
<feature type="domain" description="HTH araC/xylS-type" evidence="2">
    <location>
        <begin position="448"/>
        <end position="556"/>
    </location>
</feature>
<dbReference type="GO" id="GO:0043565">
    <property type="term" value="F:sequence-specific DNA binding"/>
    <property type="evidence" value="ECO:0007669"/>
    <property type="project" value="InterPro"/>
</dbReference>
<evidence type="ECO:0000313" key="4">
    <source>
        <dbReference type="Proteomes" id="UP000238565"/>
    </source>
</evidence>
<dbReference type="EMBL" id="PTPZ01000002">
    <property type="protein sequence ID" value="PPZ92430.1"/>
    <property type="molecule type" value="Genomic_DNA"/>
</dbReference>
<evidence type="ECO:0000259" key="2">
    <source>
        <dbReference type="PROSITE" id="PS01124"/>
    </source>
</evidence>
<dbReference type="SMART" id="SM00342">
    <property type="entry name" value="HTH_ARAC"/>
    <property type="match status" value="1"/>
</dbReference>
<keyword evidence="1" id="KW-0812">Transmembrane</keyword>
<proteinExistence type="predicted"/>
<keyword evidence="1" id="KW-1133">Transmembrane helix</keyword>
<evidence type="ECO:0000313" key="3">
    <source>
        <dbReference type="EMBL" id="PPZ92430.1"/>
    </source>
</evidence>
<dbReference type="Gene3D" id="1.10.10.60">
    <property type="entry name" value="Homeodomain-like"/>
    <property type="match status" value="2"/>
</dbReference>
<feature type="transmembrane region" description="Helical" evidence="1">
    <location>
        <begin position="383"/>
        <end position="403"/>
    </location>
</feature>
<name>A0A2S7I778_9FLAO</name>
<comment type="caution">
    <text evidence="3">The sequence shown here is derived from an EMBL/GenBank/DDBJ whole genome shotgun (WGS) entry which is preliminary data.</text>
</comment>
<gene>
    <name evidence="3" type="ORF">C3729_04670</name>
</gene>
<dbReference type="Proteomes" id="UP000238565">
    <property type="component" value="Unassembled WGS sequence"/>
</dbReference>
<dbReference type="AlphaFoldDB" id="A0A2S7I778"/>
<keyword evidence="1" id="KW-0472">Membrane</keyword>
<dbReference type="InterPro" id="IPR011990">
    <property type="entry name" value="TPR-like_helical_dom_sf"/>
</dbReference>
<sequence>MILKKNILSIVLLVFIANTSILFAQSFEEIRSKYESFEENNPRALPYIKQYISKAKKEKDYSYLSQGYLDESYYNSNIDVKLKYADSAIASANNSSNNELIVTAHMTKGTLYYFYFKKYKTALDEYVKAFSYAKKTNDEFQQHTILYHIGVVKSYLGYYQEALENFKNCISYFEPLSNDKTLHPNLIFNNKKGYYNSLHQAIICYRNLGNFKVADSLIDVGFSKTYGSKEFSLEHAYFQKCKGIVDYYNKSYQESINLLNKALPEIKKNKDFAWESVSYFYLGKSYSALNQQKEANNYFTKVDSIFQKNNFILPELRENYEILIKDSKLTNDTKKELYYTNSLLKADSIITKDFNELSSKIHKEYDTQQLLDAKNRLESNSTLWIIVSSIIILLLLATLYYRYEKEKKIQKKYVELEQRLMQNVSIVPVQNMEIIPSAKSSLNEKTFNDVLKKLERFEKKLEFTEKGLTLNKLAKKFDTNSNYLSQVISEKRNINYNKYLSELRINYITQKLYSDKEYLKLTVEALAEKSGIASRQNFSDLFYEINGLRPIDFIKLRKKELEEQ</sequence>
<protein>
    <submittedName>
        <fullName evidence="3">AraC family transcriptional regulator</fullName>
    </submittedName>
</protein>
<organism evidence="3 4">
    <name type="scientific">Cloacibacterium normanense</name>
    <dbReference type="NCBI Taxonomy" id="237258"/>
    <lineage>
        <taxon>Bacteria</taxon>
        <taxon>Pseudomonadati</taxon>
        <taxon>Bacteroidota</taxon>
        <taxon>Flavobacteriia</taxon>
        <taxon>Flavobacteriales</taxon>
        <taxon>Weeksellaceae</taxon>
    </lineage>
</organism>
<reference evidence="3 4" key="1">
    <citation type="submission" date="2018-02" db="EMBL/GenBank/DDBJ databases">
        <title>Draft genome sequence of bacterial isolates from marine environment.</title>
        <authorList>
            <person name="Singh S.K."/>
            <person name="Hill R."/>
            <person name="Major S."/>
            <person name="Cai H."/>
            <person name="Li Y."/>
        </authorList>
    </citation>
    <scope>NUCLEOTIDE SEQUENCE [LARGE SCALE GENOMIC DNA]</scope>
    <source>
        <strain evidence="3 4">IMET F</strain>
    </source>
</reference>
<evidence type="ECO:0000256" key="1">
    <source>
        <dbReference type="SAM" id="Phobius"/>
    </source>
</evidence>
<dbReference type="RefSeq" id="WP_104793224.1">
    <property type="nucleotide sequence ID" value="NZ_PTPZ01000002.1"/>
</dbReference>
<dbReference type="InterPro" id="IPR018060">
    <property type="entry name" value="HTH_AraC"/>
</dbReference>
<dbReference type="PROSITE" id="PS01124">
    <property type="entry name" value="HTH_ARAC_FAMILY_2"/>
    <property type="match status" value="1"/>
</dbReference>
<accession>A0A2S7I778</accession>